<gene>
    <name evidence="1" type="ORF">E7V67_006270</name>
</gene>
<dbReference type="Proteomes" id="UP000321323">
    <property type="component" value="Chromosome"/>
</dbReference>
<accession>A0ABZ1UPW7</accession>
<reference evidence="1 2" key="1">
    <citation type="journal article" date="2019" name="Int. J. Syst. Evol. Microbiol.">
        <title>The Draft Whole-Genome Sequence of the Antibiotic Producer Empedobacter haloabium ATCC 31962 Provides Indications for Its Taxonomic Reclassification.</title>
        <authorList>
            <person name="Miess H."/>
            <person name="Arlt P."/>
            <person name="Apel A.K."/>
            <person name="Weber T."/>
            <person name="Nieselt K."/>
            <person name="Hanssen F."/>
            <person name="Czemmel S."/>
            <person name="Nahnsen S."/>
            <person name="Gross H."/>
        </authorList>
    </citation>
    <scope>NUCLEOTIDE SEQUENCE [LARGE SCALE GENOMIC DNA]</scope>
    <source>
        <strain evidence="1 2">ATCC 31962</strain>
    </source>
</reference>
<proteinExistence type="predicted"/>
<evidence type="ECO:0000313" key="1">
    <source>
        <dbReference type="EMBL" id="WUR14711.1"/>
    </source>
</evidence>
<dbReference type="EMBL" id="CP136508">
    <property type="protein sequence ID" value="WUR14711.1"/>
    <property type="molecule type" value="Genomic_DNA"/>
</dbReference>
<organism evidence="1 2">
    <name type="scientific">[Empedobacter] haloabium</name>
    <dbReference type="NCBI Taxonomy" id="592317"/>
    <lineage>
        <taxon>Bacteria</taxon>
        <taxon>Pseudomonadati</taxon>
        <taxon>Pseudomonadota</taxon>
        <taxon>Betaproteobacteria</taxon>
        <taxon>Burkholderiales</taxon>
        <taxon>Oxalobacteraceae</taxon>
        <taxon>Telluria group</taxon>
        <taxon>Telluria group incertae sedis</taxon>
    </lineage>
</organism>
<evidence type="ECO:0008006" key="3">
    <source>
        <dbReference type="Google" id="ProtNLM"/>
    </source>
</evidence>
<evidence type="ECO:0000313" key="2">
    <source>
        <dbReference type="Proteomes" id="UP000321323"/>
    </source>
</evidence>
<keyword evidence="2" id="KW-1185">Reference proteome</keyword>
<protein>
    <recommendedName>
        <fullName evidence="3">DUF3077 domain-containing protein</fullName>
    </recommendedName>
</protein>
<sequence length="106" mass="11454">MHEANINTKTSVVGEKDGIEPSQYVGGVDTPYGIQLVKRGEALNHASMRSSQLSGLLQLIGGVDDPHFARLQPAQQDNLLWLARQLANEADEMLDIIAADMAGGRQ</sequence>
<name>A0ABZ1UPW7_9BURK</name>